<evidence type="ECO:0000256" key="4">
    <source>
        <dbReference type="ARBA" id="ARBA00022989"/>
    </source>
</evidence>
<reference evidence="7" key="1">
    <citation type="submission" date="2021-03" db="EMBL/GenBank/DDBJ databases">
        <title>Bacillus suaedae sp. nov., isolated from Suaeda aralocaspica.</title>
        <authorList>
            <person name="Lei R.F.R."/>
        </authorList>
    </citation>
    <scope>NUCLEOTIDE SEQUENCE</scope>
    <source>
        <strain evidence="7">YZJH907-2</strain>
    </source>
</reference>
<name>A0A940X014_9BACI</name>
<evidence type="ECO:0000256" key="2">
    <source>
        <dbReference type="ARBA" id="ARBA00022475"/>
    </source>
</evidence>
<dbReference type="InterPro" id="IPR010343">
    <property type="entry name" value="ArAE_1"/>
</dbReference>
<dbReference type="RefSeq" id="WP_210597876.1">
    <property type="nucleotide sequence ID" value="NZ_JAGKSQ010000005.1"/>
</dbReference>
<evidence type="ECO:0000313" key="7">
    <source>
        <dbReference type="EMBL" id="MBP3952185.1"/>
    </source>
</evidence>
<sequence>MKSWVGRRVIKTGMAVFITAFICHLIELPPTFAVITAIVTTEPTAADSIKKGLIRLPAAALGAIFAIAADFVFGQNALTYALVAMLTIIVCSKLRLDTGTLVATLTAVAMIPGTTDHAFIDFITRISSTSIGIFVSTFVNFFLLPPRFGPILSKRVDYLFAHSGTSLQSIIEEHLSGSIKDRTIFYRQLQNDLMKASELIQFQHDEWKYRDSCEFERRSFNYLQKKLDYLHFILFHIGKLSYIRLNQTLSDSEQNLLHQIGQSFSAILKDPYHQVTTYHYTQIELIKQQKLKYPHSDTFINQICHELLSLQKIISELTEVTSDERRFSIEEEKYPTYIFKKEAISE</sequence>
<comment type="subcellular location">
    <subcellularLocation>
        <location evidence="1">Cell membrane</location>
        <topology evidence="1">Multi-pass membrane protein</topology>
    </subcellularLocation>
</comment>
<dbReference type="PANTHER" id="PTHR30509:SF9">
    <property type="entry name" value="MULTIDRUG RESISTANCE PROTEIN MDTO"/>
    <property type="match status" value="1"/>
</dbReference>
<keyword evidence="3 6" id="KW-0812">Transmembrane</keyword>
<evidence type="ECO:0000256" key="5">
    <source>
        <dbReference type="ARBA" id="ARBA00023136"/>
    </source>
</evidence>
<keyword evidence="2" id="KW-1003">Cell membrane</keyword>
<evidence type="ECO:0000256" key="3">
    <source>
        <dbReference type="ARBA" id="ARBA00022692"/>
    </source>
</evidence>
<dbReference type="GO" id="GO:0005886">
    <property type="term" value="C:plasma membrane"/>
    <property type="evidence" value="ECO:0007669"/>
    <property type="project" value="UniProtKB-SubCell"/>
</dbReference>
<keyword evidence="5 6" id="KW-0472">Membrane</keyword>
<keyword evidence="8" id="KW-1185">Reference proteome</keyword>
<feature type="transmembrane region" description="Helical" evidence="6">
    <location>
        <begin position="52"/>
        <end position="71"/>
    </location>
</feature>
<evidence type="ECO:0000313" key="8">
    <source>
        <dbReference type="Proteomes" id="UP000678228"/>
    </source>
</evidence>
<gene>
    <name evidence="7" type="ORF">J7W16_13670</name>
</gene>
<evidence type="ECO:0000256" key="6">
    <source>
        <dbReference type="SAM" id="Phobius"/>
    </source>
</evidence>
<comment type="caution">
    <text evidence="7">The sequence shown here is derived from an EMBL/GenBank/DDBJ whole genome shotgun (WGS) entry which is preliminary data.</text>
</comment>
<dbReference type="PANTHER" id="PTHR30509">
    <property type="entry name" value="P-HYDROXYBENZOIC ACID EFFLUX PUMP SUBUNIT-RELATED"/>
    <property type="match status" value="1"/>
</dbReference>
<accession>A0A940X014</accession>
<evidence type="ECO:0000256" key="1">
    <source>
        <dbReference type="ARBA" id="ARBA00004651"/>
    </source>
</evidence>
<dbReference type="Proteomes" id="UP000678228">
    <property type="component" value="Unassembled WGS sequence"/>
</dbReference>
<protein>
    <submittedName>
        <fullName evidence="7">Aromatic acid exporter family protein</fullName>
    </submittedName>
</protein>
<dbReference type="Pfam" id="PF06081">
    <property type="entry name" value="ArAE_1"/>
    <property type="match status" value="1"/>
</dbReference>
<proteinExistence type="predicted"/>
<keyword evidence="4 6" id="KW-1133">Transmembrane helix</keyword>
<feature type="transmembrane region" description="Helical" evidence="6">
    <location>
        <begin position="126"/>
        <end position="145"/>
    </location>
</feature>
<feature type="transmembrane region" description="Helical" evidence="6">
    <location>
        <begin position="77"/>
        <end position="94"/>
    </location>
</feature>
<organism evidence="7 8">
    <name type="scientific">Halalkalibacter suaedae</name>
    <dbReference type="NCBI Taxonomy" id="2822140"/>
    <lineage>
        <taxon>Bacteria</taxon>
        <taxon>Bacillati</taxon>
        <taxon>Bacillota</taxon>
        <taxon>Bacilli</taxon>
        <taxon>Bacillales</taxon>
        <taxon>Bacillaceae</taxon>
        <taxon>Halalkalibacter</taxon>
    </lineage>
</organism>
<feature type="transmembrane region" description="Helical" evidence="6">
    <location>
        <begin position="12"/>
        <end position="40"/>
    </location>
</feature>
<dbReference type="AlphaFoldDB" id="A0A940X014"/>
<dbReference type="EMBL" id="JAGKSQ010000005">
    <property type="protein sequence ID" value="MBP3952185.1"/>
    <property type="molecule type" value="Genomic_DNA"/>
</dbReference>